<dbReference type="GO" id="GO:0005524">
    <property type="term" value="F:ATP binding"/>
    <property type="evidence" value="ECO:0007669"/>
    <property type="project" value="UniProtKB-KW"/>
</dbReference>
<dbReference type="PANTHER" id="PTHR43297">
    <property type="entry name" value="OLIGOPEPTIDE TRANSPORT ATP-BINDING PROTEIN APPD"/>
    <property type="match status" value="1"/>
</dbReference>
<dbReference type="InterPro" id="IPR027417">
    <property type="entry name" value="P-loop_NTPase"/>
</dbReference>
<dbReference type="SMART" id="SM00382">
    <property type="entry name" value="AAA"/>
    <property type="match status" value="1"/>
</dbReference>
<evidence type="ECO:0000256" key="3">
    <source>
        <dbReference type="ARBA" id="ARBA00022448"/>
    </source>
</evidence>
<dbReference type="PROSITE" id="PS50893">
    <property type="entry name" value="ABC_TRANSPORTER_2"/>
    <property type="match status" value="1"/>
</dbReference>
<dbReference type="GO" id="GO:0016887">
    <property type="term" value="F:ATP hydrolysis activity"/>
    <property type="evidence" value="ECO:0007669"/>
    <property type="project" value="InterPro"/>
</dbReference>
<evidence type="ECO:0000259" key="9">
    <source>
        <dbReference type="PROSITE" id="PS50893"/>
    </source>
</evidence>
<dbReference type="InterPro" id="IPR003593">
    <property type="entry name" value="AAA+_ATPase"/>
</dbReference>
<dbReference type="AlphaFoldDB" id="A0A6A8A9M5"/>
<reference evidence="10 11" key="1">
    <citation type="submission" date="2019-11" db="EMBL/GenBank/DDBJ databases">
        <title>Genome analysis of Rhizobacterium cereale a novel genus and species isolated from maize roots in North Spain.</title>
        <authorList>
            <person name="Menendez E."/>
            <person name="Flores-Felix J.D."/>
            <person name="Ramirez-Bahena M.-H."/>
            <person name="Igual J.M."/>
            <person name="Garcia-Fraile P."/>
            <person name="Peix A."/>
            <person name="Velazquez E."/>
        </authorList>
    </citation>
    <scope>NUCLEOTIDE SEQUENCE [LARGE SCALE GENOMIC DNA]</scope>
    <source>
        <strain evidence="10 11">RZME27</strain>
    </source>
</reference>
<comment type="similarity">
    <text evidence="2">Belongs to the ABC transporter superfamily.</text>
</comment>
<evidence type="ECO:0000313" key="11">
    <source>
        <dbReference type="Proteomes" id="UP000435138"/>
    </source>
</evidence>
<dbReference type="RefSeq" id="WP_153353826.1">
    <property type="nucleotide sequence ID" value="NZ_JAYKOO010000005.1"/>
</dbReference>
<feature type="compositionally biased region" description="Polar residues" evidence="8">
    <location>
        <begin position="274"/>
        <end position="286"/>
    </location>
</feature>
<name>A0A6A8A9M5_9HYPH</name>
<feature type="domain" description="ABC transporter" evidence="9">
    <location>
        <begin position="8"/>
        <end position="257"/>
    </location>
</feature>
<evidence type="ECO:0000256" key="1">
    <source>
        <dbReference type="ARBA" id="ARBA00004417"/>
    </source>
</evidence>
<feature type="region of interest" description="Disordered" evidence="8">
    <location>
        <begin position="266"/>
        <end position="286"/>
    </location>
</feature>
<sequence>MDNNQPLLKVENLQVSYRSGKKSYNNVVKGVSFDLGRERLGIVGESGSGKSTIGRALLKLLPTAKIEADRMDFSGTDLLAASERQMLDIRGRRISMILQDPKFSLNPVHPVGAQIAEAYRVHYSASAQVAKQKTLDMLEAVQIRDPERVYGLYPHEVSGGMGQRIMIAMMLIPEPQIIIADEPTSALDVTVRMQVLNILNELVTNKGIGLIMISHDLNLVRNFCDRVLVMRHGEVVEERAARDMKNCTHPYTKGLLAAQPHIGGSRQPLPVLNRQPQALSPQETSV</sequence>
<dbReference type="Proteomes" id="UP000435138">
    <property type="component" value="Unassembled WGS sequence"/>
</dbReference>
<comment type="subcellular location">
    <subcellularLocation>
        <location evidence="1">Cell inner membrane</location>
        <topology evidence="1">Peripheral membrane protein</topology>
    </subcellularLocation>
</comment>
<keyword evidence="7" id="KW-0472">Membrane</keyword>
<protein>
    <submittedName>
        <fullName evidence="10">ATP-binding cassette domain-containing protein</fullName>
    </submittedName>
</protein>
<evidence type="ECO:0000256" key="8">
    <source>
        <dbReference type="SAM" id="MobiDB-lite"/>
    </source>
</evidence>
<keyword evidence="5" id="KW-0547">Nucleotide-binding</keyword>
<keyword evidence="11" id="KW-1185">Reference proteome</keyword>
<dbReference type="InterPro" id="IPR003439">
    <property type="entry name" value="ABC_transporter-like_ATP-bd"/>
</dbReference>
<dbReference type="GO" id="GO:0005886">
    <property type="term" value="C:plasma membrane"/>
    <property type="evidence" value="ECO:0007669"/>
    <property type="project" value="UniProtKB-SubCell"/>
</dbReference>
<dbReference type="Pfam" id="PF00005">
    <property type="entry name" value="ABC_tran"/>
    <property type="match status" value="1"/>
</dbReference>
<dbReference type="PANTHER" id="PTHR43297:SF2">
    <property type="entry name" value="DIPEPTIDE TRANSPORT ATP-BINDING PROTEIN DPPD"/>
    <property type="match status" value="1"/>
</dbReference>
<dbReference type="SUPFAM" id="SSF52540">
    <property type="entry name" value="P-loop containing nucleoside triphosphate hydrolases"/>
    <property type="match status" value="1"/>
</dbReference>
<evidence type="ECO:0000256" key="6">
    <source>
        <dbReference type="ARBA" id="ARBA00022840"/>
    </source>
</evidence>
<comment type="caution">
    <text evidence="10">The sequence shown here is derived from an EMBL/GenBank/DDBJ whole genome shotgun (WGS) entry which is preliminary data.</text>
</comment>
<keyword evidence="3" id="KW-0813">Transport</keyword>
<evidence type="ECO:0000256" key="7">
    <source>
        <dbReference type="ARBA" id="ARBA00023136"/>
    </source>
</evidence>
<evidence type="ECO:0000256" key="5">
    <source>
        <dbReference type="ARBA" id="ARBA00022741"/>
    </source>
</evidence>
<accession>A0A6A8A9M5</accession>
<evidence type="ECO:0000256" key="4">
    <source>
        <dbReference type="ARBA" id="ARBA00022475"/>
    </source>
</evidence>
<dbReference type="CDD" id="cd03257">
    <property type="entry name" value="ABC_NikE_OppD_transporters"/>
    <property type="match status" value="1"/>
</dbReference>
<dbReference type="Gene3D" id="3.40.50.300">
    <property type="entry name" value="P-loop containing nucleotide triphosphate hydrolases"/>
    <property type="match status" value="1"/>
</dbReference>
<proteinExistence type="inferred from homology"/>
<organism evidence="10 11">
    <name type="scientific">Endobacterium cereale</name>
    <dbReference type="NCBI Taxonomy" id="2663029"/>
    <lineage>
        <taxon>Bacteria</taxon>
        <taxon>Pseudomonadati</taxon>
        <taxon>Pseudomonadota</taxon>
        <taxon>Alphaproteobacteria</taxon>
        <taxon>Hyphomicrobiales</taxon>
        <taxon>Rhizobiaceae</taxon>
        <taxon>Endobacterium</taxon>
    </lineage>
</organism>
<dbReference type="EMBL" id="WIXI01000040">
    <property type="protein sequence ID" value="MQY46340.1"/>
    <property type="molecule type" value="Genomic_DNA"/>
</dbReference>
<evidence type="ECO:0000313" key="10">
    <source>
        <dbReference type="EMBL" id="MQY46340.1"/>
    </source>
</evidence>
<evidence type="ECO:0000256" key="2">
    <source>
        <dbReference type="ARBA" id="ARBA00005417"/>
    </source>
</evidence>
<gene>
    <name evidence="10" type="ORF">GAO09_09795</name>
</gene>
<dbReference type="InterPro" id="IPR050388">
    <property type="entry name" value="ABC_Ni/Peptide_Import"/>
</dbReference>
<keyword evidence="6 10" id="KW-0067">ATP-binding</keyword>
<keyword evidence="4" id="KW-1003">Cell membrane</keyword>